<dbReference type="SFLD" id="SFLDS00003">
    <property type="entry name" value="Haloacid_Dehalogenase"/>
    <property type="match status" value="1"/>
</dbReference>
<comment type="caution">
    <text evidence="6">The sequence shown here is derived from an EMBL/GenBank/DDBJ whole genome shotgun (WGS) entry which is preliminary data.</text>
</comment>
<evidence type="ECO:0000256" key="5">
    <source>
        <dbReference type="ARBA" id="ARBA00022842"/>
    </source>
</evidence>
<dbReference type="InterPro" id="IPR023214">
    <property type="entry name" value="HAD_sf"/>
</dbReference>
<organism evidence="6 7">
    <name type="scientific">Methanooceanicella nereidis</name>
    <dbReference type="NCBI Taxonomy" id="2052831"/>
    <lineage>
        <taxon>Archaea</taxon>
        <taxon>Methanobacteriati</taxon>
        <taxon>Methanobacteriota</taxon>
        <taxon>Stenosarchaea group</taxon>
        <taxon>Methanomicrobia</taxon>
        <taxon>Methanocellales</taxon>
        <taxon>Methanocellaceae</taxon>
        <taxon>Methanooceanicella</taxon>
    </lineage>
</organism>
<proteinExistence type="inferred from homology"/>
<dbReference type="GO" id="GO:0046872">
    <property type="term" value="F:metal ion binding"/>
    <property type="evidence" value="ECO:0007669"/>
    <property type="project" value="UniProtKB-KW"/>
</dbReference>
<dbReference type="AlphaFoldDB" id="A0AAP2RHE4"/>
<dbReference type="SFLD" id="SFLDG01129">
    <property type="entry name" value="C1.5:_HAD__Beta-PGM__Phosphata"/>
    <property type="match status" value="1"/>
</dbReference>
<keyword evidence="3" id="KW-0479">Metal-binding</keyword>
<evidence type="ECO:0000256" key="4">
    <source>
        <dbReference type="ARBA" id="ARBA00022801"/>
    </source>
</evidence>
<dbReference type="Proteomes" id="UP001320159">
    <property type="component" value="Unassembled WGS sequence"/>
</dbReference>
<evidence type="ECO:0000256" key="2">
    <source>
        <dbReference type="ARBA" id="ARBA00007958"/>
    </source>
</evidence>
<dbReference type="InterPro" id="IPR051400">
    <property type="entry name" value="HAD-like_hydrolase"/>
</dbReference>
<dbReference type="Gene3D" id="3.40.50.1000">
    <property type="entry name" value="HAD superfamily/HAD-like"/>
    <property type="match status" value="1"/>
</dbReference>
<reference evidence="6 7" key="1">
    <citation type="submission" date="2017-11" db="EMBL/GenBank/DDBJ databases">
        <title>Isolation and Characterization of Family Methanocellaceae Species from Potential Methane Hydrate Area Offshore Southwestern Taiwan.</title>
        <authorList>
            <person name="Zhang W.-L."/>
            <person name="Chen W.-C."/>
            <person name="Lai M.-C."/>
            <person name="Chen S.-C."/>
        </authorList>
    </citation>
    <scope>NUCLEOTIDE SEQUENCE [LARGE SCALE GENOMIC DNA]</scope>
    <source>
        <strain evidence="6 7">CWC-04</strain>
    </source>
</reference>
<dbReference type="InterPro" id="IPR006439">
    <property type="entry name" value="HAD-SF_hydro_IA"/>
</dbReference>
<keyword evidence="5" id="KW-0460">Magnesium</keyword>
<accession>A0AAP2RHE4</accession>
<dbReference type="Pfam" id="PF00702">
    <property type="entry name" value="Hydrolase"/>
    <property type="match status" value="1"/>
</dbReference>
<dbReference type="NCBIfam" id="TIGR01549">
    <property type="entry name" value="HAD-SF-IA-v1"/>
    <property type="match status" value="1"/>
</dbReference>
<protein>
    <submittedName>
        <fullName evidence="6">HAD family hydrolase</fullName>
    </submittedName>
</protein>
<comment type="cofactor">
    <cofactor evidence="1">
        <name>Mg(2+)</name>
        <dbReference type="ChEBI" id="CHEBI:18420"/>
    </cofactor>
</comment>
<evidence type="ECO:0000313" key="6">
    <source>
        <dbReference type="EMBL" id="MCD1296290.1"/>
    </source>
</evidence>
<comment type="similarity">
    <text evidence="2">Belongs to the HAD-like hydrolase superfamily.</text>
</comment>
<dbReference type="PANTHER" id="PTHR46470:SF2">
    <property type="entry name" value="GLYCERALDEHYDE 3-PHOSPHATE PHOSPHATASE"/>
    <property type="match status" value="1"/>
</dbReference>
<dbReference type="GO" id="GO:0044281">
    <property type="term" value="P:small molecule metabolic process"/>
    <property type="evidence" value="ECO:0007669"/>
    <property type="project" value="UniProtKB-ARBA"/>
</dbReference>
<sequence>MDTSRIDTITFDLWNTLISHDELYDESIRRARTEGIMEALKDKGIIVGMEDLERAHELSGQKLLEKWSDDIDVDVDGQLEIFLRCLNVDPSPDNMMAIESPYTDAVLKVNPYLVDGAVEAVCDMKERGYRIALISNTGRTPGKAMRKVMKNFGLLDLFDVTVFSNEAGYQKPHKKIFEMTLEMIGSLPSKAVHIGDHSVLDVLGARRMGMKSVRVMKHAKKDDGYHEPDIYIDDITGLPEAITKLEK</sequence>
<name>A0AAP2RHE4_9EURY</name>
<dbReference type="Gene3D" id="1.10.150.400">
    <property type="match status" value="1"/>
</dbReference>
<evidence type="ECO:0000256" key="1">
    <source>
        <dbReference type="ARBA" id="ARBA00001946"/>
    </source>
</evidence>
<gene>
    <name evidence="6" type="ORF">CUJ83_14905</name>
</gene>
<evidence type="ECO:0000256" key="3">
    <source>
        <dbReference type="ARBA" id="ARBA00022723"/>
    </source>
</evidence>
<dbReference type="PANTHER" id="PTHR46470">
    <property type="entry name" value="N-ACYLNEURAMINATE-9-PHOSPHATASE"/>
    <property type="match status" value="1"/>
</dbReference>
<dbReference type="RefSeq" id="WP_230743290.1">
    <property type="nucleotide sequence ID" value="NZ_PGCK01000016.1"/>
</dbReference>
<dbReference type="SUPFAM" id="SSF56784">
    <property type="entry name" value="HAD-like"/>
    <property type="match status" value="1"/>
</dbReference>
<dbReference type="PRINTS" id="PR00413">
    <property type="entry name" value="HADHALOGNASE"/>
</dbReference>
<dbReference type="EMBL" id="PGCK01000016">
    <property type="protein sequence ID" value="MCD1296290.1"/>
    <property type="molecule type" value="Genomic_DNA"/>
</dbReference>
<keyword evidence="7" id="KW-1185">Reference proteome</keyword>
<dbReference type="GO" id="GO:0016791">
    <property type="term" value="F:phosphatase activity"/>
    <property type="evidence" value="ECO:0007669"/>
    <property type="project" value="TreeGrafter"/>
</dbReference>
<keyword evidence="4 6" id="KW-0378">Hydrolase</keyword>
<dbReference type="InterPro" id="IPR036412">
    <property type="entry name" value="HAD-like_sf"/>
</dbReference>
<evidence type="ECO:0000313" key="7">
    <source>
        <dbReference type="Proteomes" id="UP001320159"/>
    </source>
</evidence>